<name>A0A0A1U4C4_ENTIV</name>
<feature type="domain" description="Spastin/Vps4 C-terminal" evidence="4">
    <location>
        <begin position="10"/>
        <end position="42"/>
    </location>
</feature>
<organism evidence="5 6">
    <name type="scientific">Entamoeba invadens IP1</name>
    <dbReference type="NCBI Taxonomy" id="370355"/>
    <lineage>
        <taxon>Eukaryota</taxon>
        <taxon>Amoebozoa</taxon>
        <taxon>Evosea</taxon>
        <taxon>Archamoebae</taxon>
        <taxon>Mastigamoebida</taxon>
        <taxon>Entamoebidae</taxon>
        <taxon>Entamoeba</taxon>
    </lineage>
</organism>
<evidence type="ECO:0000259" key="4">
    <source>
        <dbReference type="Pfam" id="PF09336"/>
    </source>
</evidence>
<evidence type="ECO:0000256" key="3">
    <source>
        <dbReference type="SAM" id="MobiDB-lite"/>
    </source>
</evidence>
<dbReference type="InterPro" id="IPR015415">
    <property type="entry name" value="Spast_Vps4_C"/>
</dbReference>
<dbReference type="VEuPathDB" id="AmoebaDB:EIN_493340"/>
<dbReference type="KEGG" id="eiv:EIN_493340"/>
<dbReference type="GeneID" id="14887923"/>
<gene>
    <name evidence="5" type="ORF">EIN_493340</name>
</gene>
<dbReference type="GO" id="GO:0005524">
    <property type="term" value="F:ATP binding"/>
    <property type="evidence" value="ECO:0007669"/>
    <property type="project" value="UniProtKB-KW"/>
</dbReference>
<feature type="non-terminal residue" evidence="5">
    <location>
        <position position="1"/>
    </location>
</feature>
<dbReference type="Gene3D" id="6.10.20.150">
    <property type="match status" value="1"/>
</dbReference>
<dbReference type="AlphaFoldDB" id="A0A0A1U4C4"/>
<evidence type="ECO:0000313" key="6">
    <source>
        <dbReference type="Proteomes" id="UP000014680"/>
    </source>
</evidence>
<proteinExistence type="predicted"/>
<dbReference type="OrthoDB" id="27006at2759"/>
<sequence length="99" mass="10859">EAGEEIKDDLVPQIERKHFEEAMLSARRSVSEQDIRRYDSFSSTLKQSRAKLDQDMGASNTAHPQQATPNGAPQAPANAALVSDLLKDNDNKDGAGEDY</sequence>
<dbReference type="Pfam" id="PF09336">
    <property type="entry name" value="Vps4_C"/>
    <property type="match status" value="1"/>
</dbReference>
<accession>A0A0A1U4C4</accession>
<keyword evidence="1" id="KW-0547">Nucleotide-binding</keyword>
<keyword evidence="6" id="KW-1185">Reference proteome</keyword>
<dbReference type="RefSeq" id="XP_004255786.1">
    <property type="nucleotide sequence ID" value="XM_004255738.1"/>
</dbReference>
<protein>
    <submittedName>
        <fullName evidence="5">Transitional endoplasmic reticulum atpase, putative</fullName>
    </submittedName>
</protein>
<evidence type="ECO:0000256" key="1">
    <source>
        <dbReference type="ARBA" id="ARBA00022741"/>
    </source>
</evidence>
<dbReference type="EMBL" id="KB206684">
    <property type="protein sequence ID" value="ELP89015.1"/>
    <property type="molecule type" value="Genomic_DNA"/>
</dbReference>
<feature type="compositionally biased region" description="Low complexity" evidence="3">
    <location>
        <begin position="64"/>
        <end position="80"/>
    </location>
</feature>
<evidence type="ECO:0000313" key="5">
    <source>
        <dbReference type="EMBL" id="ELP89015.1"/>
    </source>
</evidence>
<dbReference type="Proteomes" id="UP000014680">
    <property type="component" value="Unassembled WGS sequence"/>
</dbReference>
<evidence type="ECO:0000256" key="2">
    <source>
        <dbReference type="ARBA" id="ARBA00022840"/>
    </source>
</evidence>
<feature type="compositionally biased region" description="Basic and acidic residues" evidence="3">
    <location>
        <begin position="85"/>
        <end position="99"/>
    </location>
</feature>
<keyword evidence="2" id="KW-0067">ATP-binding</keyword>
<feature type="region of interest" description="Disordered" evidence="3">
    <location>
        <begin position="42"/>
        <end position="99"/>
    </location>
</feature>
<reference evidence="5 6" key="1">
    <citation type="submission" date="2012-10" db="EMBL/GenBank/DDBJ databases">
        <authorList>
            <person name="Zafar N."/>
            <person name="Inman J."/>
            <person name="Hall N."/>
            <person name="Lorenzi H."/>
            <person name="Caler E."/>
        </authorList>
    </citation>
    <scope>NUCLEOTIDE SEQUENCE [LARGE SCALE GENOMIC DNA]</scope>
    <source>
        <strain evidence="5 6">IP1</strain>
    </source>
</reference>